<dbReference type="PANTHER" id="PTHR42748">
    <property type="entry name" value="NITROGEN METABOLITE REPRESSION PROTEIN NMRA FAMILY MEMBER"/>
    <property type="match status" value="1"/>
</dbReference>
<protein>
    <recommendedName>
        <fullName evidence="3">NmrA-like domain-containing protein</fullName>
    </recommendedName>
</protein>
<sequence>MSVVCVLGATGSQGGSVCAALKRNPNWEVRAITRNPNSASAKRLVNEGVQVVSADADDEASLVKAFEGASAVFALTNYNCGPQRQPRSCRRRGEKTADNIAKAAAKTPTLKHYVMSSLPPADVVSGGKLKVPHFDYKHAAYQWIETNLPDLAAKTTMVWPGWYPTNMAHNPMMKLIPVPGSDAYMWAQPSRRDAVLPIAGDVQHNVEVVVEGILEAGPKSYGKIAVIITDYLKMSDAIEVWESVTGKRGVYVELSDDTVTKLWGVAGLEIASQLRWSEAYPRWEELFPDRVITFEELGVKDKVRNYREALESLKDFLV</sequence>
<accession>A0AAN6ZST8</accession>
<dbReference type="PANTHER" id="PTHR42748:SF28">
    <property type="entry name" value="NMRA-LIKE DOMAIN-CONTAINING PROTEIN"/>
    <property type="match status" value="1"/>
</dbReference>
<evidence type="ECO:0000259" key="3">
    <source>
        <dbReference type="Pfam" id="PF05368"/>
    </source>
</evidence>
<evidence type="ECO:0000256" key="2">
    <source>
        <dbReference type="ARBA" id="ARBA00022857"/>
    </source>
</evidence>
<keyword evidence="2" id="KW-0521">NADP</keyword>
<evidence type="ECO:0000313" key="5">
    <source>
        <dbReference type="Proteomes" id="UP001302745"/>
    </source>
</evidence>
<comment type="similarity">
    <text evidence="1">Belongs to the NmrA-type oxidoreductase family.</text>
</comment>
<dbReference type="InterPro" id="IPR008030">
    <property type="entry name" value="NmrA-like"/>
</dbReference>
<dbReference type="Gene3D" id="3.40.50.720">
    <property type="entry name" value="NAD(P)-binding Rossmann-like Domain"/>
    <property type="match status" value="1"/>
</dbReference>
<dbReference type="SUPFAM" id="SSF51735">
    <property type="entry name" value="NAD(P)-binding Rossmann-fold domains"/>
    <property type="match status" value="1"/>
</dbReference>
<name>A0AAN6ZST8_9PEZI</name>
<dbReference type="AlphaFoldDB" id="A0AAN6ZST8"/>
<dbReference type="Gene3D" id="3.90.25.10">
    <property type="entry name" value="UDP-galactose 4-epimerase, domain 1"/>
    <property type="match status" value="1"/>
</dbReference>
<organism evidence="4 5">
    <name type="scientific">Chaetomidium leptoderma</name>
    <dbReference type="NCBI Taxonomy" id="669021"/>
    <lineage>
        <taxon>Eukaryota</taxon>
        <taxon>Fungi</taxon>
        <taxon>Dikarya</taxon>
        <taxon>Ascomycota</taxon>
        <taxon>Pezizomycotina</taxon>
        <taxon>Sordariomycetes</taxon>
        <taxon>Sordariomycetidae</taxon>
        <taxon>Sordariales</taxon>
        <taxon>Chaetomiaceae</taxon>
        <taxon>Chaetomidium</taxon>
    </lineage>
</organism>
<reference evidence="4" key="2">
    <citation type="submission" date="2023-05" db="EMBL/GenBank/DDBJ databases">
        <authorList>
            <consortium name="Lawrence Berkeley National Laboratory"/>
            <person name="Steindorff A."/>
            <person name="Hensen N."/>
            <person name="Bonometti L."/>
            <person name="Westerberg I."/>
            <person name="Brannstrom I.O."/>
            <person name="Guillou S."/>
            <person name="Cros-Aarteil S."/>
            <person name="Calhoun S."/>
            <person name="Haridas S."/>
            <person name="Kuo A."/>
            <person name="Mondo S."/>
            <person name="Pangilinan J."/>
            <person name="Riley R."/>
            <person name="Labutti K."/>
            <person name="Andreopoulos B."/>
            <person name="Lipzen A."/>
            <person name="Chen C."/>
            <person name="Yanf M."/>
            <person name="Daum C."/>
            <person name="Ng V."/>
            <person name="Clum A."/>
            <person name="Ohm R."/>
            <person name="Martin F."/>
            <person name="Silar P."/>
            <person name="Natvig D."/>
            <person name="Lalanne C."/>
            <person name="Gautier V."/>
            <person name="Ament-Velasquez S.L."/>
            <person name="Kruys A."/>
            <person name="Hutchinson M.I."/>
            <person name="Powell A.J."/>
            <person name="Barry K."/>
            <person name="Miller A.N."/>
            <person name="Grigoriev I.V."/>
            <person name="Debuchy R."/>
            <person name="Gladieux P."/>
            <person name="Thoren M.H."/>
            <person name="Johannesson H."/>
        </authorList>
    </citation>
    <scope>NUCLEOTIDE SEQUENCE</scope>
    <source>
        <strain evidence="4">CBS 538.74</strain>
    </source>
</reference>
<dbReference type="InterPro" id="IPR051164">
    <property type="entry name" value="NmrA-like_oxidored"/>
</dbReference>
<comment type="caution">
    <text evidence="4">The sequence shown here is derived from an EMBL/GenBank/DDBJ whole genome shotgun (WGS) entry which is preliminary data.</text>
</comment>
<dbReference type="Pfam" id="PF05368">
    <property type="entry name" value="NmrA"/>
    <property type="match status" value="1"/>
</dbReference>
<evidence type="ECO:0000313" key="4">
    <source>
        <dbReference type="EMBL" id="KAK4148764.1"/>
    </source>
</evidence>
<keyword evidence="5" id="KW-1185">Reference proteome</keyword>
<dbReference type="InterPro" id="IPR036291">
    <property type="entry name" value="NAD(P)-bd_dom_sf"/>
</dbReference>
<dbReference type="GO" id="GO:0005634">
    <property type="term" value="C:nucleus"/>
    <property type="evidence" value="ECO:0007669"/>
    <property type="project" value="TreeGrafter"/>
</dbReference>
<gene>
    <name evidence="4" type="ORF">C8A00DRAFT_38654</name>
</gene>
<evidence type="ECO:0000256" key="1">
    <source>
        <dbReference type="ARBA" id="ARBA00006328"/>
    </source>
</evidence>
<reference evidence="4" key="1">
    <citation type="journal article" date="2023" name="Mol. Phylogenet. Evol.">
        <title>Genome-scale phylogeny and comparative genomics of the fungal order Sordariales.</title>
        <authorList>
            <person name="Hensen N."/>
            <person name="Bonometti L."/>
            <person name="Westerberg I."/>
            <person name="Brannstrom I.O."/>
            <person name="Guillou S."/>
            <person name="Cros-Aarteil S."/>
            <person name="Calhoun S."/>
            <person name="Haridas S."/>
            <person name="Kuo A."/>
            <person name="Mondo S."/>
            <person name="Pangilinan J."/>
            <person name="Riley R."/>
            <person name="LaButti K."/>
            <person name="Andreopoulos B."/>
            <person name="Lipzen A."/>
            <person name="Chen C."/>
            <person name="Yan M."/>
            <person name="Daum C."/>
            <person name="Ng V."/>
            <person name="Clum A."/>
            <person name="Steindorff A."/>
            <person name="Ohm R.A."/>
            <person name="Martin F."/>
            <person name="Silar P."/>
            <person name="Natvig D.O."/>
            <person name="Lalanne C."/>
            <person name="Gautier V."/>
            <person name="Ament-Velasquez S.L."/>
            <person name="Kruys A."/>
            <person name="Hutchinson M.I."/>
            <person name="Powell A.J."/>
            <person name="Barry K."/>
            <person name="Miller A.N."/>
            <person name="Grigoriev I.V."/>
            <person name="Debuchy R."/>
            <person name="Gladieux P."/>
            <person name="Hiltunen Thoren M."/>
            <person name="Johannesson H."/>
        </authorList>
    </citation>
    <scope>NUCLEOTIDE SEQUENCE</scope>
    <source>
        <strain evidence="4">CBS 538.74</strain>
    </source>
</reference>
<dbReference type="EMBL" id="MU857264">
    <property type="protein sequence ID" value="KAK4148764.1"/>
    <property type="molecule type" value="Genomic_DNA"/>
</dbReference>
<proteinExistence type="inferred from homology"/>
<feature type="domain" description="NmrA-like" evidence="3">
    <location>
        <begin position="2"/>
        <end position="273"/>
    </location>
</feature>
<dbReference type="Proteomes" id="UP001302745">
    <property type="component" value="Unassembled WGS sequence"/>
</dbReference>